<dbReference type="EMBL" id="JQBP01000001">
    <property type="protein sequence ID" value="KRN75682.1"/>
    <property type="molecule type" value="Genomic_DNA"/>
</dbReference>
<proteinExistence type="predicted"/>
<gene>
    <name evidence="2" type="ORF">IV73_GL000176</name>
</gene>
<evidence type="ECO:0000313" key="2">
    <source>
        <dbReference type="EMBL" id="KRN75682.1"/>
    </source>
</evidence>
<evidence type="ECO:0000256" key="1">
    <source>
        <dbReference type="SAM" id="MobiDB-lite"/>
    </source>
</evidence>
<dbReference type="Proteomes" id="UP000051655">
    <property type="component" value="Unassembled WGS sequence"/>
</dbReference>
<name>A0A0R2JE81_9LACO</name>
<keyword evidence="3" id="KW-1185">Reference proteome</keyword>
<protein>
    <submittedName>
        <fullName evidence="2">Uncharacterized protein</fullName>
    </submittedName>
</protein>
<dbReference type="PATRIC" id="fig|1616.3.peg.183"/>
<dbReference type="OrthoDB" id="2627254at2"/>
<sequence length="132" mass="15011">MNEANVNNEAMNNVTATNEAVNNAAAKSKEAANNLQIPQETKYGKQENWKYTDKNGKEWDYKFQYPGMRTTMEILDNSRMANGIVSRTTFADLLLEHVVVEPRNLTIDDFDERPGMNDLIDAADEFLGQFND</sequence>
<accession>A0A0R2JE81</accession>
<evidence type="ECO:0000313" key="3">
    <source>
        <dbReference type="Proteomes" id="UP000051655"/>
    </source>
</evidence>
<comment type="caution">
    <text evidence="2">The sequence shown here is derived from an EMBL/GenBank/DDBJ whole genome shotgun (WGS) entry which is preliminary data.</text>
</comment>
<reference evidence="2 3" key="1">
    <citation type="journal article" date="2015" name="Genome Announc.">
        <title>Expanding the biotechnology potential of lactobacilli through comparative genomics of 213 strains and associated genera.</title>
        <authorList>
            <person name="Sun Z."/>
            <person name="Harris H.M."/>
            <person name="McCann A."/>
            <person name="Guo C."/>
            <person name="Argimon S."/>
            <person name="Zhang W."/>
            <person name="Yang X."/>
            <person name="Jeffery I.B."/>
            <person name="Cooney J.C."/>
            <person name="Kagawa T.F."/>
            <person name="Liu W."/>
            <person name="Song Y."/>
            <person name="Salvetti E."/>
            <person name="Wrobel A."/>
            <person name="Rasinkangas P."/>
            <person name="Parkhill J."/>
            <person name="Rea M.C."/>
            <person name="O'Sullivan O."/>
            <person name="Ritari J."/>
            <person name="Douillard F.P."/>
            <person name="Paul Ross R."/>
            <person name="Yang R."/>
            <person name="Briner A.E."/>
            <person name="Felis G.E."/>
            <person name="de Vos W.M."/>
            <person name="Barrangou R."/>
            <person name="Klaenhammer T.R."/>
            <person name="Caufield P.W."/>
            <person name="Cui Y."/>
            <person name="Zhang H."/>
            <person name="O'Toole P.W."/>
        </authorList>
    </citation>
    <scope>NUCLEOTIDE SEQUENCE [LARGE SCALE GENOMIC DNA]</scope>
    <source>
        <strain evidence="2 3">DSM 20593</strain>
    </source>
</reference>
<dbReference type="AlphaFoldDB" id="A0A0R2JE81"/>
<feature type="region of interest" description="Disordered" evidence="1">
    <location>
        <begin position="26"/>
        <end position="46"/>
    </location>
</feature>
<dbReference type="STRING" id="1616.IV73_GL000176"/>
<organism evidence="2 3">
    <name type="scientific">Weissella kandleri</name>
    <dbReference type="NCBI Taxonomy" id="1616"/>
    <lineage>
        <taxon>Bacteria</taxon>
        <taxon>Bacillati</taxon>
        <taxon>Bacillota</taxon>
        <taxon>Bacilli</taxon>
        <taxon>Lactobacillales</taxon>
        <taxon>Lactobacillaceae</taxon>
        <taxon>Weissella</taxon>
    </lineage>
</organism>
<dbReference type="RefSeq" id="WP_057753457.1">
    <property type="nucleotide sequence ID" value="NZ_JQBP01000001.1"/>
</dbReference>